<evidence type="ECO:0000313" key="3">
    <source>
        <dbReference type="EMBL" id="MFD2648232.1"/>
    </source>
</evidence>
<reference evidence="4" key="1">
    <citation type="journal article" date="2019" name="Int. J. Syst. Evol. Microbiol.">
        <title>The Global Catalogue of Microorganisms (GCM) 10K type strain sequencing project: providing services to taxonomists for standard genome sequencing and annotation.</title>
        <authorList>
            <consortium name="The Broad Institute Genomics Platform"/>
            <consortium name="The Broad Institute Genome Sequencing Center for Infectious Disease"/>
            <person name="Wu L."/>
            <person name="Ma J."/>
        </authorList>
    </citation>
    <scope>NUCLEOTIDE SEQUENCE [LARGE SCALE GENOMIC DNA]</scope>
    <source>
        <strain evidence="4">CCM 7427</strain>
    </source>
</reference>
<dbReference type="InterPro" id="IPR007936">
    <property type="entry name" value="VapE-like_dom"/>
</dbReference>
<comment type="caution">
    <text evidence="3">The sequence shown here is derived from an EMBL/GenBank/DDBJ whole genome shotgun (WGS) entry which is preliminary data.</text>
</comment>
<protein>
    <submittedName>
        <fullName evidence="3">VapE domain-containing protein</fullName>
    </submittedName>
</protein>
<accession>A0ABW5QKL6</accession>
<dbReference type="InterPro" id="IPR039459">
    <property type="entry name" value="RepB-like_DNA_primase_dom"/>
</dbReference>
<dbReference type="PANTHER" id="PTHR34985">
    <property type="entry name" value="SLR0554 PROTEIN"/>
    <property type="match status" value="1"/>
</dbReference>
<dbReference type="EMBL" id="JBHUNP010000001">
    <property type="protein sequence ID" value="MFD2648232.1"/>
    <property type="molecule type" value="Genomic_DNA"/>
</dbReference>
<feature type="domain" description="Virulence-associated protein E-like" evidence="1">
    <location>
        <begin position="407"/>
        <end position="620"/>
    </location>
</feature>
<feature type="domain" description="RepB-like DNA primase" evidence="2">
    <location>
        <begin position="44"/>
        <end position="196"/>
    </location>
</feature>
<keyword evidence="4" id="KW-1185">Reference proteome</keyword>
<sequence>MQHDTDSAVAFLQQVHGDRLAHLAAISIAGKVTARSFEVNKPANMSAWIEQQQGEANVYFHVNEPLAGVADTKVKKEQVARAHFLHVDVDDASSLERIRQFVPRPSVIVFSGGGYQAFWALREAPEDLDRVERCNMQLAADLGGDHCHNVDRIMRVPGTINVPNAKKKAAGRTPTVAFVVEANWERRYSLDDFAEAPHSDSDAAHIEDEDVSEAGVDVLPSSVSAVTRSLIEYGDDPAHPIGSETAHFRSRSEAVFRVACDLARAGCTDATIAGVLINPCYGIAKSVLEKRNPKQYALKQARSALTSVSGGWPDGDRGGIPKPTMRNTVVALQRSALSFTHDLFRHRKMVSGVPLGEQQGELSDDLCVVLRGMIIQQFGFDPKADNVRDAVAQLCLDNGVHPIREMLASLIWDGVPRVGRWLPTYLGAADTELNSAIGVLMLVAAVRRVRQPGTKFDTIVILEGRQGSGKSTALQILAGPDNHADNEILTLGQREQMEAMEGVWIYELSEMSGLSKSEAEKTKAFASRQFDKARMSYGRFAERRGRQAIFVGTTNEAKYLKDRTGNRRFLPVKTGAIDLEALRRDRDQLWAEAARLEAQGEPISLPEELWASAAIEQEERLEDDPWLEKLSEVNGTAAGATVRVATTFLLTVVLGLDVERQHSGHAKRVTGLMKTLGWEATKYKMQGKTVRGFVRPLPEGHTDDPADPYPF</sequence>
<dbReference type="Proteomes" id="UP001597521">
    <property type="component" value="Unassembled WGS sequence"/>
</dbReference>
<evidence type="ECO:0000313" key="4">
    <source>
        <dbReference type="Proteomes" id="UP001597521"/>
    </source>
</evidence>
<name>A0ABW5QKL6_9HYPH</name>
<proteinExistence type="predicted"/>
<gene>
    <name evidence="3" type="ORF">ACFSX5_10560</name>
</gene>
<dbReference type="RefSeq" id="WP_386833342.1">
    <property type="nucleotide sequence ID" value="NZ_JBHUNP010000001.1"/>
</dbReference>
<dbReference type="Pfam" id="PF16793">
    <property type="entry name" value="RepB_primase"/>
    <property type="match status" value="1"/>
</dbReference>
<organism evidence="3 4">
    <name type="scientific">Devosia albogilva</name>
    <dbReference type="NCBI Taxonomy" id="429726"/>
    <lineage>
        <taxon>Bacteria</taxon>
        <taxon>Pseudomonadati</taxon>
        <taxon>Pseudomonadota</taxon>
        <taxon>Alphaproteobacteria</taxon>
        <taxon>Hyphomicrobiales</taxon>
        <taxon>Devosiaceae</taxon>
        <taxon>Devosia</taxon>
    </lineage>
</organism>
<evidence type="ECO:0000259" key="1">
    <source>
        <dbReference type="Pfam" id="PF05272"/>
    </source>
</evidence>
<evidence type="ECO:0000259" key="2">
    <source>
        <dbReference type="Pfam" id="PF16793"/>
    </source>
</evidence>
<dbReference type="PANTHER" id="PTHR34985:SF1">
    <property type="entry name" value="SLR0554 PROTEIN"/>
    <property type="match status" value="1"/>
</dbReference>
<dbReference type="Gene3D" id="3.30.70.1790">
    <property type="entry name" value="RepB DNA-primase, N-terminal domain"/>
    <property type="match status" value="1"/>
</dbReference>
<dbReference type="Pfam" id="PF05272">
    <property type="entry name" value="VapE-like_dom"/>
    <property type="match status" value="1"/>
</dbReference>